<accession>A0A0B6AKK8</accession>
<organism evidence="1 2">
    <name type="scientific">Priestia megaterium (strain ATCC 14581 / DSM 32 / CCUG 1817 / JCM 2506 / NBRC 15308 / NCIMB 9376 / NCTC 10342 / NRRL B-14308 / VKM B-512 / Ford 19)</name>
    <name type="common">Bacillus megaterium</name>
    <dbReference type="NCBI Taxonomy" id="1348623"/>
    <lineage>
        <taxon>Bacteria</taxon>
        <taxon>Bacillati</taxon>
        <taxon>Bacillota</taxon>
        <taxon>Bacilli</taxon>
        <taxon>Bacillales</taxon>
        <taxon>Bacillaceae</taxon>
        <taxon>Priestia</taxon>
    </lineage>
</organism>
<reference evidence="1 2" key="1">
    <citation type="journal article" date="2015" name="Genome Announc.">
        <title>Complete genome sequences for 35 biothreat assay-relevant bacillus species.</title>
        <authorList>
            <person name="Johnson S.L."/>
            <person name="Daligault H.E."/>
            <person name="Davenport K.W."/>
            <person name="Jaissle J."/>
            <person name="Frey K.G."/>
            <person name="Ladner J.T."/>
            <person name="Broomall S.M."/>
            <person name="Bishop-Lilly K.A."/>
            <person name="Bruce D.C."/>
            <person name="Gibbons H.S."/>
            <person name="Coyne S.R."/>
            <person name="Lo C.C."/>
            <person name="Meincke L."/>
            <person name="Munk A.C."/>
            <person name="Koroleva G.I."/>
            <person name="Rosenzweig C.N."/>
            <person name="Palacios G.F."/>
            <person name="Redden C.L."/>
            <person name="Minogue T.D."/>
            <person name="Chain P.S."/>
        </authorList>
    </citation>
    <scope>NUCLEOTIDE SEQUENCE [LARGE SCALE GENOMIC DNA]</scope>
    <source>
        <strain evidence="2">ATCC 14581 / DSM 32 / JCM 2506 / NBRC 15308 / NCIMB 9376 / NCTC 10342 / NRRL B-14308 / VKM B-512</strain>
    </source>
</reference>
<name>A0A0B6AKK8_PRIM2</name>
<dbReference type="RefSeq" id="WP_162837684.1">
    <property type="nucleotide sequence ID" value="NZ_BCVB01000006.1"/>
</dbReference>
<dbReference type="KEGG" id="bmeg:BG04_5516"/>
<evidence type="ECO:0000313" key="2">
    <source>
        <dbReference type="Proteomes" id="UP000031829"/>
    </source>
</evidence>
<dbReference type="GeneID" id="93646190"/>
<proteinExistence type="predicted"/>
<dbReference type="Proteomes" id="UP000031829">
    <property type="component" value="Chromosome"/>
</dbReference>
<gene>
    <name evidence="1" type="ORF">BG04_5516</name>
</gene>
<dbReference type="EMBL" id="CP009920">
    <property type="protein sequence ID" value="AJI21587.1"/>
    <property type="molecule type" value="Genomic_DNA"/>
</dbReference>
<dbReference type="AlphaFoldDB" id="A0A0B6AKK8"/>
<sequence length="57" mass="7038">MLLSHHVTVEQRQQIKRFKQQIQDAKTLEERRLYQAQLNKFVERLFIENRLQRSGEQ</sequence>
<dbReference type="HOGENOM" id="CLU_2987053_0_0_9"/>
<evidence type="ECO:0000313" key="1">
    <source>
        <dbReference type="EMBL" id="AJI21587.1"/>
    </source>
</evidence>
<protein>
    <submittedName>
        <fullName evidence="1">Uncharacterized protein</fullName>
    </submittedName>
</protein>